<accession>A0A0A0B1Q8</accession>
<gene>
    <name evidence="9" type="ORF">Q760_06195</name>
</gene>
<evidence type="ECO:0000259" key="8">
    <source>
        <dbReference type="Pfam" id="PF13396"/>
    </source>
</evidence>
<evidence type="ECO:0000256" key="1">
    <source>
        <dbReference type="ARBA" id="ARBA00004651"/>
    </source>
</evidence>
<dbReference type="STRING" id="1408250.Q760_06195"/>
<evidence type="ECO:0000256" key="6">
    <source>
        <dbReference type="SAM" id="MobiDB-lite"/>
    </source>
</evidence>
<keyword evidence="10" id="KW-1185">Reference proteome</keyword>
<feature type="transmembrane region" description="Helical" evidence="7">
    <location>
        <begin position="33"/>
        <end position="54"/>
    </location>
</feature>
<dbReference type="InterPro" id="IPR027379">
    <property type="entry name" value="CLS_N"/>
</dbReference>
<evidence type="ECO:0000256" key="4">
    <source>
        <dbReference type="ARBA" id="ARBA00022989"/>
    </source>
</evidence>
<name>A0A0A0B1Q8_9CELL</name>
<dbReference type="Proteomes" id="UP000029833">
    <property type="component" value="Unassembled WGS sequence"/>
</dbReference>
<keyword evidence="4 7" id="KW-1133">Transmembrane helix</keyword>
<dbReference type="Pfam" id="PF13396">
    <property type="entry name" value="PLDc_N"/>
    <property type="match status" value="1"/>
</dbReference>
<keyword evidence="3 7" id="KW-0812">Transmembrane</keyword>
<feature type="region of interest" description="Disordered" evidence="6">
    <location>
        <begin position="56"/>
        <end position="131"/>
    </location>
</feature>
<evidence type="ECO:0000313" key="9">
    <source>
        <dbReference type="EMBL" id="KGM00745.1"/>
    </source>
</evidence>
<evidence type="ECO:0000313" key="10">
    <source>
        <dbReference type="Proteomes" id="UP000029833"/>
    </source>
</evidence>
<evidence type="ECO:0000256" key="3">
    <source>
        <dbReference type="ARBA" id="ARBA00022692"/>
    </source>
</evidence>
<dbReference type="RefSeq" id="WP_034634609.1">
    <property type="nucleotide sequence ID" value="NZ_AXNT01000169.1"/>
</dbReference>
<proteinExistence type="predicted"/>
<organism evidence="9 10">
    <name type="scientific">Cellulomonas cellasea DSM 20118</name>
    <dbReference type="NCBI Taxonomy" id="1408250"/>
    <lineage>
        <taxon>Bacteria</taxon>
        <taxon>Bacillati</taxon>
        <taxon>Actinomycetota</taxon>
        <taxon>Actinomycetes</taxon>
        <taxon>Micrococcales</taxon>
        <taxon>Cellulomonadaceae</taxon>
        <taxon>Cellulomonas</taxon>
    </lineage>
</organism>
<comment type="caution">
    <text evidence="9">The sequence shown here is derived from an EMBL/GenBank/DDBJ whole genome shotgun (WGS) entry which is preliminary data.</text>
</comment>
<keyword evidence="2" id="KW-1003">Cell membrane</keyword>
<evidence type="ECO:0000256" key="7">
    <source>
        <dbReference type="SAM" id="Phobius"/>
    </source>
</evidence>
<reference evidence="9 10" key="1">
    <citation type="submission" date="2013-10" db="EMBL/GenBank/DDBJ databases">
        <authorList>
            <person name="Wang G."/>
            <person name="Zhuang W."/>
        </authorList>
    </citation>
    <scope>NUCLEOTIDE SEQUENCE [LARGE SCALE GENOMIC DNA]</scope>
    <source>
        <strain evidence="9 10">DSM 20118</strain>
    </source>
</reference>
<dbReference type="GO" id="GO:0005886">
    <property type="term" value="C:plasma membrane"/>
    <property type="evidence" value="ECO:0007669"/>
    <property type="project" value="UniProtKB-SubCell"/>
</dbReference>
<dbReference type="EMBL" id="AXNT01000169">
    <property type="protein sequence ID" value="KGM00745.1"/>
    <property type="molecule type" value="Genomic_DNA"/>
</dbReference>
<sequence length="131" mass="14306">MRNLLALVVVGLIVYTVIDVVRSDERERLGLHKVLWVAFIVLLPVIGSVTWLLVRRTPGRRPGPGPGIRTVPQAPLAPDDDPEFLWRLEQERRRREREAGGAGPTSRTDPSDPTPPAAGPPADPADPTPTS</sequence>
<keyword evidence="5 7" id="KW-0472">Membrane</keyword>
<feature type="compositionally biased region" description="Pro residues" evidence="6">
    <location>
        <begin position="112"/>
        <end position="131"/>
    </location>
</feature>
<comment type="subcellular location">
    <subcellularLocation>
        <location evidence="1">Cell membrane</location>
        <topology evidence="1">Multi-pass membrane protein</topology>
    </subcellularLocation>
</comment>
<evidence type="ECO:0000256" key="2">
    <source>
        <dbReference type="ARBA" id="ARBA00022475"/>
    </source>
</evidence>
<evidence type="ECO:0000256" key="5">
    <source>
        <dbReference type="ARBA" id="ARBA00023136"/>
    </source>
</evidence>
<protein>
    <recommendedName>
        <fullName evidence="8">Cardiolipin synthase N-terminal domain-containing protein</fullName>
    </recommendedName>
</protein>
<dbReference type="AlphaFoldDB" id="A0A0A0B1Q8"/>
<feature type="domain" description="Cardiolipin synthase N-terminal" evidence="8">
    <location>
        <begin position="12"/>
        <end position="56"/>
    </location>
</feature>
<feature type="compositionally biased region" description="Basic and acidic residues" evidence="6">
    <location>
        <begin position="84"/>
        <end position="99"/>
    </location>
</feature>